<keyword evidence="2" id="KW-0699">rRNA-binding</keyword>
<dbReference type="InterPro" id="IPR013845">
    <property type="entry name" value="Ribosomal_eS4_central_region"/>
</dbReference>
<dbReference type="SUPFAM" id="SSF55174">
    <property type="entry name" value="Alpha-L RNA-binding motif"/>
    <property type="match status" value="1"/>
</dbReference>
<evidence type="ECO:0000256" key="3">
    <source>
        <dbReference type="ARBA" id="ARBA00022884"/>
    </source>
</evidence>
<proteinExistence type="inferred from homology"/>
<evidence type="ECO:0000256" key="6">
    <source>
        <dbReference type="PROSITE-ProRule" id="PRU00182"/>
    </source>
</evidence>
<dbReference type="Pfam" id="PF00900">
    <property type="entry name" value="Ribosomal_S4e"/>
    <property type="match status" value="1"/>
</dbReference>
<protein>
    <submittedName>
        <fullName evidence="8">Ribosomal protein S4</fullName>
    </submittedName>
</protein>
<dbReference type="PROSITE" id="PS50889">
    <property type="entry name" value="S4"/>
    <property type="match status" value="1"/>
</dbReference>
<gene>
    <name evidence="8" type="primary">rps4</name>
</gene>
<keyword evidence="5" id="KW-0687">Ribonucleoprotein</keyword>
<dbReference type="Gene3D" id="3.10.290.10">
    <property type="entry name" value="RNA-binding S4 domain"/>
    <property type="match status" value="1"/>
</dbReference>
<dbReference type="GO" id="GO:0019843">
    <property type="term" value="F:rRNA binding"/>
    <property type="evidence" value="ECO:0007669"/>
    <property type="project" value="UniProtKB-KW"/>
</dbReference>
<dbReference type="AlphaFoldDB" id="A0A0H5BHC2"/>
<reference evidence="8" key="1">
    <citation type="journal article" date="2015" name="Genome Biol. Evol.">
        <title>Nucleomorph Genome Sequences of Two Chlorarachniophytes, Amorphochlora amoebiformis and Lotharella vacuolata.</title>
        <authorList>
            <person name="Suzuki S."/>
            <person name="Shirato S."/>
            <person name="Hirakawa Y."/>
            <person name="Ishida K."/>
        </authorList>
    </citation>
    <scope>NUCLEOTIDE SEQUENCE</scope>
    <source>
        <strain evidence="8">CCMP240</strain>
    </source>
</reference>
<name>A0A0H5BHC2_9EUKA</name>
<dbReference type="EMBL" id="AB996600">
    <property type="protein sequence ID" value="BAS01538.1"/>
    <property type="molecule type" value="Genomic_DNA"/>
</dbReference>
<dbReference type="InterPro" id="IPR036986">
    <property type="entry name" value="S4_RNA-bd_sf"/>
</dbReference>
<feature type="domain" description="Small ribosomal subunit protein eS4 central region" evidence="7">
    <location>
        <begin position="95"/>
        <end position="167"/>
    </location>
</feature>
<accession>A0A0H5BHC2</accession>
<dbReference type="PANTHER" id="PTHR11581:SF0">
    <property type="entry name" value="SMALL RIBOSOMAL SUBUNIT PROTEIN ES4"/>
    <property type="match status" value="1"/>
</dbReference>
<dbReference type="InterPro" id="IPR014722">
    <property type="entry name" value="Rib_uL2_dom2"/>
</dbReference>
<organism evidence="8">
    <name type="scientific">Lotharella vacuolata</name>
    <dbReference type="NCBI Taxonomy" id="74820"/>
    <lineage>
        <taxon>Eukaryota</taxon>
        <taxon>Sar</taxon>
        <taxon>Rhizaria</taxon>
        <taxon>Cercozoa</taxon>
        <taxon>Chlorarachniophyceae</taxon>
        <taxon>Lotharella</taxon>
    </lineage>
</organism>
<dbReference type="InterPro" id="IPR000876">
    <property type="entry name" value="Ribosomal_eS4"/>
</dbReference>
<keyword evidence="3 6" id="KW-0694">RNA-binding</keyword>
<geneLocation type="nucleomorph" evidence="8"/>
<evidence type="ECO:0000256" key="4">
    <source>
        <dbReference type="ARBA" id="ARBA00022980"/>
    </source>
</evidence>
<keyword evidence="8" id="KW-0542">Nucleomorph</keyword>
<dbReference type="GO" id="GO:0006412">
    <property type="term" value="P:translation"/>
    <property type="evidence" value="ECO:0007669"/>
    <property type="project" value="InterPro"/>
</dbReference>
<sequence>MGSGLKRHQKRIAKIKQFMIDKQKGIFATKIKPGHRTSRYSMPLFYFIKKFIKYCSSVKEAKKILKSGCVFINGVTCYNHAYPIGIWDYISLPIINKSLRVFLDKDGTLKLYPINSFEKKIKILRVRKINFGKNKKKTLMFDDPNFSIEITNLDIKVYNSVVVRIRDLRILHILDGRIGNICMILDGGLRGKIGLITRVIKKFSQDTIIHIFLNINIRVVKSISQLFIIGENKRPFLSLKGYFNK</sequence>
<keyword evidence="4 8" id="KW-0689">Ribosomal protein</keyword>
<dbReference type="Gene3D" id="2.30.30.30">
    <property type="match status" value="1"/>
</dbReference>
<evidence type="ECO:0000256" key="5">
    <source>
        <dbReference type="ARBA" id="ARBA00023274"/>
    </source>
</evidence>
<dbReference type="GO" id="GO:0003735">
    <property type="term" value="F:structural constituent of ribosome"/>
    <property type="evidence" value="ECO:0007669"/>
    <property type="project" value="InterPro"/>
</dbReference>
<evidence type="ECO:0000259" key="7">
    <source>
        <dbReference type="Pfam" id="PF00900"/>
    </source>
</evidence>
<evidence type="ECO:0000313" key="8">
    <source>
        <dbReference type="EMBL" id="BAS01538.1"/>
    </source>
</evidence>
<evidence type="ECO:0000256" key="1">
    <source>
        <dbReference type="ARBA" id="ARBA00007500"/>
    </source>
</evidence>
<evidence type="ECO:0000256" key="2">
    <source>
        <dbReference type="ARBA" id="ARBA00022730"/>
    </source>
</evidence>
<comment type="similarity">
    <text evidence="1">Belongs to the eukaryotic ribosomal protein eS4 family.</text>
</comment>
<dbReference type="GO" id="GO:0022627">
    <property type="term" value="C:cytosolic small ribosomal subunit"/>
    <property type="evidence" value="ECO:0007669"/>
    <property type="project" value="TreeGrafter"/>
</dbReference>
<dbReference type="PANTHER" id="PTHR11581">
    <property type="entry name" value="30S/40S RIBOSOMAL PROTEIN S4"/>
    <property type="match status" value="1"/>
</dbReference>